<reference evidence="1" key="1">
    <citation type="submission" date="2022-10" db="EMBL/GenBank/DDBJ databases">
        <authorList>
            <person name="Chen Y."/>
            <person name="Dougan E. K."/>
            <person name="Chan C."/>
            <person name="Rhodes N."/>
            <person name="Thang M."/>
        </authorList>
    </citation>
    <scope>NUCLEOTIDE SEQUENCE</scope>
</reference>
<dbReference type="AlphaFoldDB" id="A0A9P1BJX9"/>
<dbReference type="SUPFAM" id="SSF51197">
    <property type="entry name" value="Clavaminate synthase-like"/>
    <property type="match status" value="1"/>
</dbReference>
<name>A0A9P1BJX9_9DINO</name>
<dbReference type="PANTHER" id="PTHR30613:SF1">
    <property type="entry name" value="DUF1479 DOMAIN PROTEIN (AFU_ORTHOLOGUE AFUA_5G09280)"/>
    <property type="match status" value="1"/>
</dbReference>
<dbReference type="InterPro" id="IPR027443">
    <property type="entry name" value="IPNS-like_sf"/>
</dbReference>
<dbReference type="PANTHER" id="PTHR30613">
    <property type="entry name" value="UNCHARACTERIZED PROTEIN YBIU-RELATED"/>
    <property type="match status" value="1"/>
</dbReference>
<sequence>MALNEVVLSLHSVHNVKHSPDESYYGMATNHTQEAELAVTSARPAKFKVGRESIVSLRIFLHLRGKNGKEDRAVGQVSIPIREMLEICGPCIHHTWLLLDPYAAYGSQPRSQVAGHFRRAFSEVSAKLHSPRICISLMEVTVEPSNWVNSAQDLQRARCLRLIRSESAGALGSIGDLFTSLGAPAAELSSEYGELKERIRPSPDVLRASWERLQQSVAAESAELRSLGSDAVPKVDFAELVDGSFPTSVAEQIRKRGCVVVRNVVPSEEAISAKGAAEEYIAANREKLIGFPRDQPMVWEVYWCKEQMRMREHPNMLATQTALNRLWHCENHEVDVDRPLTYCDRLRIRKAGDSSFTLGPHVDGGSTERWEDAEYRKVYREIFQGRWENYDAFDATHRASASYDLYGKNLGACSIFRSFQGWLSLTSAGQGRGALLLAPILREATAYLMLRPFMEDVLPSSFCGANPGKVQDLFPEFHQQLIDCLVPIPDVQPGDTVWWHCDLIHAVEGVHGGSEDAAVFYIPAVPFCEKNAAYVQAQAQAFKVHQTPPDFPANHCEVNCVGQGTEDDLSHEGRRAMAL</sequence>
<evidence type="ECO:0000313" key="1">
    <source>
        <dbReference type="EMBL" id="CAI3974759.1"/>
    </source>
</evidence>
<evidence type="ECO:0000313" key="4">
    <source>
        <dbReference type="Proteomes" id="UP001152797"/>
    </source>
</evidence>
<evidence type="ECO:0000313" key="3">
    <source>
        <dbReference type="EMBL" id="CAL4762071.1"/>
    </source>
</evidence>
<proteinExistence type="predicted"/>
<dbReference type="OrthoDB" id="8249012at2759"/>
<dbReference type="EMBL" id="CAMXCT020000156">
    <property type="protein sequence ID" value="CAL1128134.1"/>
    <property type="molecule type" value="Genomic_DNA"/>
</dbReference>
<dbReference type="Gene3D" id="2.60.120.330">
    <property type="entry name" value="B-lactam Antibiotic, Isopenicillin N Synthase, Chain"/>
    <property type="match status" value="1"/>
</dbReference>
<organism evidence="1">
    <name type="scientific">Cladocopium goreaui</name>
    <dbReference type="NCBI Taxonomy" id="2562237"/>
    <lineage>
        <taxon>Eukaryota</taxon>
        <taxon>Sar</taxon>
        <taxon>Alveolata</taxon>
        <taxon>Dinophyceae</taxon>
        <taxon>Suessiales</taxon>
        <taxon>Symbiodiniaceae</taxon>
        <taxon>Cladocopium</taxon>
    </lineage>
</organism>
<protein>
    <submittedName>
        <fullName evidence="3">Uncharacterized protein YbiU</fullName>
    </submittedName>
</protein>
<dbReference type="Proteomes" id="UP001152797">
    <property type="component" value="Unassembled WGS sequence"/>
</dbReference>
<reference evidence="2" key="2">
    <citation type="submission" date="2024-04" db="EMBL/GenBank/DDBJ databases">
        <authorList>
            <person name="Chen Y."/>
            <person name="Shah S."/>
            <person name="Dougan E. K."/>
            <person name="Thang M."/>
            <person name="Chan C."/>
        </authorList>
    </citation>
    <scope>NUCLEOTIDE SEQUENCE [LARGE SCALE GENOMIC DNA]</scope>
</reference>
<accession>A0A9P1BJX9</accession>
<evidence type="ECO:0000313" key="2">
    <source>
        <dbReference type="EMBL" id="CAL1128134.1"/>
    </source>
</evidence>
<dbReference type="Pfam" id="PF07350">
    <property type="entry name" value="Gig2-like"/>
    <property type="match status" value="1"/>
</dbReference>
<dbReference type="EMBL" id="CAMXCT010000156">
    <property type="protein sequence ID" value="CAI3974759.1"/>
    <property type="molecule type" value="Genomic_DNA"/>
</dbReference>
<comment type="caution">
    <text evidence="1">The sequence shown here is derived from an EMBL/GenBank/DDBJ whole genome shotgun (WGS) entry which is preliminary data.</text>
</comment>
<dbReference type="EMBL" id="CAMXCT030000156">
    <property type="protein sequence ID" value="CAL4762071.1"/>
    <property type="molecule type" value="Genomic_DNA"/>
</dbReference>
<keyword evidence="4" id="KW-1185">Reference proteome</keyword>
<dbReference type="InterPro" id="IPR010856">
    <property type="entry name" value="Gig2-like"/>
</dbReference>
<gene>
    <name evidence="1" type="ORF">C1SCF055_LOCUS3135</name>
</gene>